<dbReference type="Gene3D" id="3.40.630.30">
    <property type="match status" value="1"/>
</dbReference>
<dbReference type="AlphaFoldDB" id="A0A1I5QXU1"/>
<organism evidence="1 2">
    <name type="scientific">Amycolatopsis arida</name>
    <dbReference type="NCBI Taxonomy" id="587909"/>
    <lineage>
        <taxon>Bacteria</taxon>
        <taxon>Bacillati</taxon>
        <taxon>Actinomycetota</taxon>
        <taxon>Actinomycetes</taxon>
        <taxon>Pseudonocardiales</taxon>
        <taxon>Pseudonocardiaceae</taxon>
        <taxon>Amycolatopsis</taxon>
    </lineage>
</organism>
<evidence type="ECO:0000313" key="2">
    <source>
        <dbReference type="Proteomes" id="UP000198727"/>
    </source>
</evidence>
<gene>
    <name evidence="1" type="ORF">SAMN05421810_102802</name>
</gene>
<dbReference type="Proteomes" id="UP000198727">
    <property type="component" value="Unassembled WGS sequence"/>
</dbReference>
<dbReference type="RefSeq" id="WP_177216899.1">
    <property type="nucleotide sequence ID" value="NZ_FOWW01000002.1"/>
</dbReference>
<keyword evidence="2" id="KW-1185">Reference proteome</keyword>
<evidence type="ECO:0000313" key="1">
    <source>
        <dbReference type="EMBL" id="SFP51088.1"/>
    </source>
</evidence>
<sequence>MRALRERTRARGFRRLVVPVRPTGKQEYPLVPMADYVARRRPDGLPEDPWLRTHERLGARLVRIAPLAMTITGTLDRRREWTGRSLVDGENVVPGGIAPVLVSRPQGVGVYVEPNVWLEHPL</sequence>
<name>A0A1I5QXU1_9PSEU</name>
<dbReference type="EMBL" id="FOWW01000002">
    <property type="protein sequence ID" value="SFP51088.1"/>
    <property type="molecule type" value="Genomic_DNA"/>
</dbReference>
<dbReference type="STRING" id="587909.SAMN05421810_102802"/>
<accession>A0A1I5QXU1</accession>
<reference evidence="2" key="1">
    <citation type="submission" date="2016-10" db="EMBL/GenBank/DDBJ databases">
        <authorList>
            <person name="Varghese N."/>
            <person name="Submissions S."/>
        </authorList>
    </citation>
    <scope>NUCLEOTIDE SEQUENCE [LARGE SCALE GENOMIC DNA]</scope>
    <source>
        <strain evidence="2">CGMCC 4.5579</strain>
    </source>
</reference>
<protein>
    <submittedName>
        <fullName evidence="1">Uncharacterized protein</fullName>
    </submittedName>
</protein>
<proteinExistence type="predicted"/>